<feature type="transmembrane region" description="Helical" evidence="1">
    <location>
        <begin position="81"/>
        <end position="105"/>
    </location>
</feature>
<evidence type="ECO:0000313" key="3">
    <source>
        <dbReference type="Proteomes" id="UP000236173"/>
    </source>
</evidence>
<reference evidence="3" key="1">
    <citation type="submission" date="2017-09" db="EMBL/GenBank/DDBJ databases">
        <title>Metaegenomics of thermophilic ammonia-oxidizing enrichment culture.</title>
        <authorList>
            <person name="Kato S."/>
            <person name="Suzuki K."/>
        </authorList>
    </citation>
    <scope>NUCLEOTIDE SEQUENCE [LARGE SCALE GENOMIC DNA]</scope>
</reference>
<evidence type="ECO:0000256" key="1">
    <source>
        <dbReference type="SAM" id="Phobius"/>
    </source>
</evidence>
<dbReference type="EMBL" id="BEHT01000020">
    <property type="protein sequence ID" value="GBC99069.1"/>
    <property type="molecule type" value="Genomic_DNA"/>
</dbReference>
<organism evidence="2 3">
    <name type="scientific">Candidatus Fervidibacter japonicus</name>
    <dbReference type="NCBI Taxonomy" id="2035412"/>
    <lineage>
        <taxon>Bacteria</taxon>
        <taxon>Candidatus Fervidibacterota</taxon>
        <taxon>Candidatus Fervidibacter</taxon>
    </lineage>
</organism>
<dbReference type="GO" id="GO:0140359">
    <property type="term" value="F:ABC-type transporter activity"/>
    <property type="evidence" value="ECO:0007669"/>
    <property type="project" value="InterPro"/>
</dbReference>
<keyword evidence="1" id="KW-0472">Membrane</keyword>
<dbReference type="Proteomes" id="UP000236173">
    <property type="component" value="Unassembled WGS sequence"/>
</dbReference>
<evidence type="ECO:0000313" key="2">
    <source>
        <dbReference type="EMBL" id="GBC99069.1"/>
    </source>
</evidence>
<keyword evidence="1" id="KW-1133">Transmembrane helix</keyword>
<feature type="transmembrane region" description="Helical" evidence="1">
    <location>
        <begin position="159"/>
        <end position="176"/>
    </location>
</feature>
<feature type="transmembrane region" description="Helical" evidence="1">
    <location>
        <begin position="126"/>
        <end position="147"/>
    </location>
</feature>
<dbReference type="GO" id="GO:0005886">
    <property type="term" value="C:plasma membrane"/>
    <property type="evidence" value="ECO:0007669"/>
    <property type="project" value="UniProtKB-SubCell"/>
</dbReference>
<dbReference type="PANTHER" id="PTHR43471">
    <property type="entry name" value="ABC TRANSPORTER PERMEASE"/>
    <property type="match status" value="1"/>
</dbReference>
<proteinExistence type="predicted"/>
<dbReference type="Pfam" id="PF12679">
    <property type="entry name" value="ABC2_membrane_2"/>
    <property type="match status" value="1"/>
</dbReference>
<sequence>MSGAERLSVLAAPTASPWQRWVVPVFAIACLTVKEATRRWAFIGGLLLGAGMMALLAYVFANVRRHGEFLPAEVQASLVVHFGLVITRFFSAVMATALACGAIATELERGTLTLVVTKPIRRWQIVVGKWLGFAFVLTLNQLIWLAVIEWGAWNRLGQWHWGVWKAGAIGLLYPLLFTSLNLLLSVHLPWIFVALLSLVFMGIGWSETAMRNIGTLANLPRLLTLSQIAGYLMPTGRLARWMVVRSEVLDLVPRLSGPPGVEMPAPTVGDLLYVTAYIVGALLLACWLFGRKEIAG</sequence>
<evidence type="ECO:0008006" key="4">
    <source>
        <dbReference type="Google" id="ProtNLM"/>
    </source>
</evidence>
<accession>A0A2H5XD00</accession>
<feature type="transmembrane region" description="Helical" evidence="1">
    <location>
        <begin position="188"/>
        <end position="206"/>
    </location>
</feature>
<comment type="caution">
    <text evidence="2">The sequence shown here is derived from an EMBL/GenBank/DDBJ whole genome shotgun (WGS) entry which is preliminary data.</text>
</comment>
<feature type="transmembrane region" description="Helical" evidence="1">
    <location>
        <begin position="271"/>
        <end position="290"/>
    </location>
</feature>
<protein>
    <recommendedName>
        <fullName evidence="4">ABC-2 family transporter protein</fullName>
    </recommendedName>
</protein>
<feature type="transmembrane region" description="Helical" evidence="1">
    <location>
        <begin position="40"/>
        <end position="61"/>
    </location>
</feature>
<dbReference type="AlphaFoldDB" id="A0A2H5XD00"/>
<gene>
    <name evidence="2" type="ORF">HRbin17_01590</name>
</gene>
<keyword evidence="1" id="KW-0812">Transmembrane</keyword>
<name>A0A2H5XD00_9BACT</name>